<feature type="compositionally biased region" description="Low complexity" evidence="1">
    <location>
        <begin position="7"/>
        <end position="18"/>
    </location>
</feature>
<feature type="compositionally biased region" description="Basic and acidic residues" evidence="1">
    <location>
        <begin position="60"/>
        <end position="71"/>
    </location>
</feature>
<feature type="region of interest" description="Disordered" evidence="1">
    <location>
        <begin position="46"/>
        <end position="137"/>
    </location>
</feature>
<feature type="region of interest" description="Disordered" evidence="1">
    <location>
        <begin position="151"/>
        <end position="258"/>
    </location>
</feature>
<dbReference type="EMBL" id="JBHTFQ010000001">
    <property type="protein sequence ID" value="MFC7702623.1"/>
    <property type="molecule type" value="Genomic_DNA"/>
</dbReference>
<dbReference type="InterPro" id="IPR038610">
    <property type="entry name" value="FliK-like_C_sf"/>
</dbReference>
<keyword evidence="3" id="KW-0282">Flagellum</keyword>
<feature type="compositionally biased region" description="Polar residues" evidence="1">
    <location>
        <begin position="151"/>
        <end position="163"/>
    </location>
</feature>
<evidence type="ECO:0000259" key="2">
    <source>
        <dbReference type="Pfam" id="PF02120"/>
    </source>
</evidence>
<keyword evidence="3" id="KW-0966">Cell projection</keyword>
<accession>A0ABW2UF41</accession>
<feature type="domain" description="Flagellar hook-length control protein-like C-terminal" evidence="2">
    <location>
        <begin position="304"/>
        <end position="378"/>
    </location>
</feature>
<feature type="compositionally biased region" description="Polar residues" evidence="1">
    <location>
        <begin position="197"/>
        <end position="206"/>
    </location>
</feature>
<comment type="caution">
    <text evidence="3">The sequence shown here is derived from an EMBL/GenBank/DDBJ whole genome shotgun (WGS) entry which is preliminary data.</text>
</comment>
<dbReference type="InterPro" id="IPR021136">
    <property type="entry name" value="Flagellar_hook_control-like_C"/>
</dbReference>
<name>A0ABW2UF41_9RHOB</name>
<dbReference type="Gene3D" id="3.30.750.140">
    <property type="match status" value="1"/>
</dbReference>
<proteinExistence type="predicted"/>
<keyword evidence="3" id="KW-0969">Cilium</keyword>
<dbReference type="Pfam" id="PF02120">
    <property type="entry name" value="Flg_hook"/>
    <property type="match status" value="1"/>
</dbReference>
<sequence length="413" mass="42740">MIPSFLPLPAALPSGPVTTSPPGPAEAEAGIRGTGGLDIVFSTLLSQLGEPVAPPPAPANEEKELPDRPTEDREEMAEPALAATPESDPPVAPAPPAAGDVPSRPPPDPEGRASESQAEDAPHTDPVGAPAPEAAPDDTVAVMVSLIATSLPRSASRSGSDTPLLTPILAEAARRSEKSPNVPTSISTPVERPAETVSPQVLSQAQRAPRDAVPQVSPAATPPAASPMTAPETRNPQDALPPMPNLLQAQADPVGPVPDPEPLSPFLNERLPQVTGLAEQKPGPHYVLPRGVVEQVAQALSMRGDGQVELQLSPEELGAVRLRLGGSNGDIVVLVQADRPETLDLFRRNIEALAQEFRAIGYGSVSFQFGPQQEQRQQKPFSGPAGVPVISIADTAAAPPVPAAARAGLDLRL</sequence>
<evidence type="ECO:0000313" key="3">
    <source>
        <dbReference type="EMBL" id="MFC7702623.1"/>
    </source>
</evidence>
<reference evidence="4" key="1">
    <citation type="journal article" date="2019" name="Int. J. Syst. Evol. Microbiol.">
        <title>The Global Catalogue of Microorganisms (GCM) 10K type strain sequencing project: providing services to taxonomists for standard genome sequencing and annotation.</title>
        <authorList>
            <consortium name="The Broad Institute Genomics Platform"/>
            <consortium name="The Broad Institute Genome Sequencing Center for Infectious Disease"/>
            <person name="Wu L."/>
            <person name="Ma J."/>
        </authorList>
    </citation>
    <scope>NUCLEOTIDE SEQUENCE [LARGE SCALE GENOMIC DNA]</scope>
    <source>
        <strain evidence="4">CGMCC 1.12750</strain>
    </source>
</reference>
<protein>
    <submittedName>
        <fullName evidence="3">Flagellar hook-length control protein FliK</fullName>
    </submittedName>
</protein>
<keyword evidence="4" id="KW-1185">Reference proteome</keyword>
<dbReference type="RefSeq" id="WP_377397337.1">
    <property type="nucleotide sequence ID" value="NZ_JBHTFQ010000001.1"/>
</dbReference>
<feature type="compositionally biased region" description="Pro residues" evidence="1">
    <location>
        <begin position="87"/>
        <end position="96"/>
    </location>
</feature>
<evidence type="ECO:0000313" key="4">
    <source>
        <dbReference type="Proteomes" id="UP001596516"/>
    </source>
</evidence>
<feature type="region of interest" description="Disordered" evidence="1">
    <location>
        <begin position="1"/>
        <end position="34"/>
    </location>
</feature>
<evidence type="ECO:0000256" key="1">
    <source>
        <dbReference type="SAM" id="MobiDB-lite"/>
    </source>
</evidence>
<dbReference type="CDD" id="cd17470">
    <property type="entry name" value="T3SS_Flik_C"/>
    <property type="match status" value="1"/>
</dbReference>
<organism evidence="3 4">
    <name type="scientific">Plastorhodobacter daqingensis</name>
    <dbReference type="NCBI Taxonomy" id="1387281"/>
    <lineage>
        <taxon>Bacteria</taxon>
        <taxon>Pseudomonadati</taxon>
        <taxon>Pseudomonadota</taxon>
        <taxon>Alphaproteobacteria</taxon>
        <taxon>Rhodobacterales</taxon>
        <taxon>Paracoccaceae</taxon>
        <taxon>Plastorhodobacter</taxon>
    </lineage>
</organism>
<feature type="compositionally biased region" description="Polar residues" evidence="1">
    <location>
        <begin position="179"/>
        <end position="188"/>
    </location>
</feature>
<dbReference type="Proteomes" id="UP001596516">
    <property type="component" value="Unassembled WGS sequence"/>
</dbReference>
<gene>
    <name evidence="3" type="ORF">ACFQXB_00260</name>
</gene>